<dbReference type="EMBL" id="CAJVPQ010003531">
    <property type="protein sequence ID" value="CAG8630532.1"/>
    <property type="molecule type" value="Genomic_DNA"/>
</dbReference>
<dbReference type="SUPFAM" id="SSF52047">
    <property type="entry name" value="RNI-like"/>
    <property type="match status" value="1"/>
</dbReference>
<reference evidence="1" key="1">
    <citation type="submission" date="2021-06" db="EMBL/GenBank/DDBJ databases">
        <authorList>
            <person name="Kallberg Y."/>
            <person name="Tangrot J."/>
            <person name="Rosling A."/>
        </authorList>
    </citation>
    <scope>NUCLEOTIDE SEQUENCE</scope>
    <source>
        <strain evidence="1">UK204</strain>
    </source>
</reference>
<accession>A0A9N9GS27</accession>
<sequence length="575" mass="67238">MVTRISTSQVITPIMGSKLTLDHVMIYALQDMVVRIRPQKMETLKTIHVPWYLERFNQGKLICHPTPLLNLDCIINILEFLDDDPNTLFACTLVNRGWCKIAISILWRDPWKFKRSSQLPRNKKIQMISILLESLPQHYLNTLNEKKMGIPIVSRKTLFDYAKFVRYIRIRSLEWHLTKWVQYKVGRIISERNPDLRRRVSIIVQVLLEHIFKSTPTIYGLIVNNDNYTSESLTSAIRNVPEANISLASVKTFTFGKIFMTMPKLFETLSPICHRINKLEICPSQDVKHTARLISNQTNLISLTLVDNSKTSNRRQTKNETFAWDNEIFRELLYKAEILTQLTLKNVCLSLKELNYFVNLEELNLLNYMGNISQENFQDLTEISLKKLIKFSFISLISEIYLKNLCKFIKNSKELTHLKIQGYNWHDPDYSITWINSLAKNNRNLISYEGPIGSGDVVALWILLDSCTNLQKLHLQCSRYNFYAPVPNSDLKSFDNILRELTRKQPLALRKLIVGRGWSLSSKGVERFISSRKKLSLPIRFEWNPNTEIIGDLSELIKRYRRSTKVHGYRTEHYF</sequence>
<dbReference type="OrthoDB" id="3264508at2759"/>
<dbReference type="AlphaFoldDB" id="A0A9N9GS27"/>
<dbReference type="Gene3D" id="3.80.10.10">
    <property type="entry name" value="Ribonuclease Inhibitor"/>
    <property type="match status" value="1"/>
</dbReference>
<organism evidence="1 2">
    <name type="scientific">Funneliformis caledonium</name>
    <dbReference type="NCBI Taxonomy" id="1117310"/>
    <lineage>
        <taxon>Eukaryota</taxon>
        <taxon>Fungi</taxon>
        <taxon>Fungi incertae sedis</taxon>
        <taxon>Mucoromycota</taxon>
        <taxon>Glomeromycotina</taxon>
        <taxon>Glomeromycetes</taxon>
        <taxon>Glomerales</taxon>
        <taxon>Glomeraceae</taxon>
        <taxon>Funneliformis</taxon>
    </lineage>
</organism>
<evidence type="ECO:0000313" key="1">
    <source>
        <dbReference type="EMBL" id="CAG8630532.1"/>
    </source>
</evidence>
<name>A0A9N9GS27_9GLOM</name>
<dbReference type="Proteomes" id="UP000789570">
    <property type="component" value="Unassembled WGS sequence"/>
</dbReference>
<evidence type="ECO:0000313" key="2">
    <source>
        <dbReference type="Proteomes" id="UP000789570"/>
    </source>
</evidence>
<protein>
    <submittedName>
        <fullName evidence="1">69_t:CDS:1</fullName>
    </submittedName>
</protein>
<proteinExistence type="predicted"/>
<keyword evidence="2" id="KW-1185">Reference proteome</keyword>
<dbReference type="InterPro" id="IPR032675">
    <property type="entry name" value="LRR_dom_sf"/>
</dbReference>
<comment type="caution">
    <text evidence="1">The sequence shown here is derived from an EMBL/GenBank/DDBJ whole genome shotgun (WGS) entry which is preliminary data.</text>
</comment>
<gene>
    <name evidence="1" type="ORF">FCALED_LOCUS10045</name>
</gene>